<evidence type="ECO:0000259" key="1">
    <source>
        <dbReference type="Pfam" id="PF02272"/>
    </source>
</evidence>
<name>X1BSA5_9ZZZZ</name>
<dbReference type="Gene3D" id="3.10.310.30">
    <property type="match status" value="1"/>
</dbReference>
<dbReference type="InterPro" id="IPR003156">
    <property type="entry name" value="DHHA1_dom"/>
</dbReference>
<dbReference type="AlphaFoldDB" id="X1BSA5"/>
<gene>
    <name evidence="2" type="ORF">S01H4_28625</name>
</gene>
<dbReference type="EMBL" id="BART01014293">
    <property type="protein sequence ID" value="GAG87078.1"/>
    <property type="molecule type" value="Genomic_DNA"/>
</dbReference>
<feature type="domain" description="DHHA1" evidence="1">
    <location>
        <begin position="4"/>
        <end position="57"/>
    </location>
</feature>
<accession>X1BSA5</accession>
<proteinExistence type="predicted"/>
<dbReference type="GO" id="GO:0003676">
    <property type="term" value="F:nucleic acid binding"/>
    <property type="evidence" value="ECO:0007669"/>
    <property type="project" value="InterPro"/>
</dbReference>
<organism evidence="2">
    <name type="scientific">marine sediment metagenome</name>
    <dbReference type="NCBI Taxonomy" id="412755"/>
    <lineage>
        <taxon>unclassified sequences</taxon>
        <taxon>metagenomes</taxon>
        <taxon>ecological metagenomes</taxon>
    </lineage>
</organism>
<dbReference type="Pfam" id="PF02272">
    <property type="entry name" value="DHHA1"/>
    <property type="match status" value="1"/>
</dbReference>
<sequence>VSGRAHEKIVSQGVNLSDVIRKASQRSNIETLGGGHPPAAGTKIPIEKVEEFLENCDIVVRNQMHNK</sequence>
<evidence type="ECO:0000313" key="2">
    <source>
        <dbReference type="EMBL" id="GAG87078.1"/>
    </source>
</evidence>
<comment type="caution">
    <text evidence="2">The sequence shown here is derived from an EMBL/GenBank/DDBJ whole genome shotgun (WGS) entry which is preliminary data.</text>
</comment>
<dbReference type="InterPro" id="IPR038763">
    <property type="entry name" value="DHH_sf"/>
</dbReference>
<protein>
    <recommendedName>
        <fullName evidence="1">DHHA1 domain-containing protein</fullName>
    </recommendedName>
</protein>
<reference evidence="2" key="1">
    <citation type="journal article" date="2014" name="Front. Microbiol.">
        <title>High frequency of phylogenetically diverse reductive dehalogenase-homologous genes in deep subseafloor sedimentary metagenomes.</title>
        <authorList>
            <person name="Kawai M."/>
            <person name="Futagami T."/>
            <person name="Toyoda A."/>
            <person name="Takaki Y."/>
            <person name="Nishi S."/>
            <person name="Hori S."/>
            <person name="Arai W."/>
            <person name="Tsubouchi T."/>
            <person name="Morono Y."/>
            <person name="Uchiyama I."/>
            <person name="Ito T."/>
            <person name="Fujiyama A."/>
            <person name="Inagaki F."/>
            <person name="Takami H."/>
        </authorList>
    </citation>
    <scope>NUCLEOTIDE SEQUENCE</scope>
    <source>
        <strain evidence="2">Expedition CK06-06</strain>
    </source>
</reference>
<dbReference type="SUPFAM" id="SSF64182">
    <property type="entry name" value="DHH phosphoesterases"/>
    <property type="match status" value="1"/>
</dbReference>
<feature type="non-terminal residue" evidence="2">
    <location>
        <position position="1"/>
    </location>
</feature>